<sequence>MSRTTSRATLAGACATLAAQVSGNLGAGFAKQLFPLVGAGGATLLRVALASLVLLAWRRPWRRPVSRALWPGLAAYGAILGIMNVLIYQAFSHIPIGIAVGVEVMGPLAIVLAASRRPHDFLWLACAVAGLALLLPWHPGQTLDPRGLLLAGGAAVCWASYILTGRHVAAALGTDAVAWGMAVAAVVVVPILALVSGSPALLMPHALATGLAIAILSSALPYGLEIEAMRRLPAGVFGMLLSAAPAVAALTGWALLGERLTPDQWLAIGLIVLASAGTAATSAQRARAVAQAASSSGTKSG</sequence>
<keyword evidence="9" id="KW-1185">Reference proteome</keyword>
<reference evidence="8 9" key="1">
    <citation type="submission" date="2023-07" db="EMBL/GenBank/DDBJ databases">
        <title>Sorghum-associated microbial communities from plants grown in Nebraska, USA.</title>
        <authorList>
            <person name="Schachtman D."/>
        </authorList>
    </citation>
    <scope>NUCLEOTIDE SEQUENCE [LARGE SCALE GENOMIC DNA]</scope>
    <source>
        <strain evidence="8 9">DS1027</strain>
    </source>
</reference>
<evidence type="ECO:0000256" key="6">
    <source>
        <dbReference type="SAM" id="Phobius"/>
    </source>
</evidence>
<feature type="transmembrane region" description="Helical" evidence="6">
    <location>
        <begin position="265"/>
        <end position="283"/>
    </location>
</feature>
<feature type="domain" description="EamA" evidence="7">
    <location>
        <begin position="146"/>
        <end position="276"/>
    </location>
</feature>
<feature type="transmembrane region" description="Helical" evidence="6">
    <location>
        <begin position="121"/>
        <end position="139"/>
    </location>
</feature>
<comment type="caution">
    <text evidence="8">The sequence shown here is derived from an EMBL/GenBank/DDBJ whole genome shotgun (WGS) entry which is preliminary data.</text>
</comment>
<dbReference type="SUPFAM" id="SSF103481">
    <property type="entry name" value="Multidrug resistance efflux transporter EmrE"/>
    <property type="match status" value="2"/>
</dbReference>
<feature type="transmembrane region" description="Helical" evidence="6">
    <location>
        <begin position="232"/>
        <end position="253"/>
    </location>
</feature>
<evidence type="ECO:0000259" key="7">
    <source>
        <dbReference type="Pfam" id="PF00892"/>
    </source>
</evidence>
<accession>A0ABU1MKJ3</accession>
<feature type="transmembrane region" description="Helical" evidence="6">
    <location>
        <begin position="69"/>
        <end position="88"/>
    </location>
</feature>
<feature type="transmembrane region" description="Helical" evidence="6">
    <location>
        <begin position="94"/>
        <end position="114"/>
    </location>
</feature>
<name>A0ABU1MKJ3_9SPHN</name>
<organism evidence="8 9">
    <name type="scientific">Novosphingobium capsulatum</name>
    <dbReference type="NCBI Taxonomy" id="13688"/>
    <lineage>
        <taxon>Bacteria</taxon>
        <taxon>Pseudomonadati</taxon>
        <taxon>Pseudomonadota</taxon>
        <taxon>Alphaproteobacteria</taxon>
        <taxon>Sphingomonadales</taxon>
        <taxon>Sphingomonadaceae</taxon>
        <taxon>Novosphingobium</taxon>
    </lineage>
</organism>
<dbReference type="InterPro" id="IPR000620">
    <property type="entry name" value="EamA_dom"/>
</dbReference>
<dbReference type="InterPro" id="IPR050638">
    <property type="entry name" value="AA-Vitamin_Transporters"/>
</dbReference>
<feature type="transmembrane region" description="Helical" evidence="6">
    <location>
        <begin position="201"/>
        <end position="220"/>
    </location>
</feature>
<keyword evidence="5 6" id="KW-0472">Membrane</keyword>
<evidence type="ECO:0000256" key="5">
    <source>
        <dbReference type="ARBA" id="ARBA00023136"/>
    </source>
</evidence>
<evidence type="ECO:0000256" key="4">
    <source>
        <dbReference type="ARBA" id="ARBA00022989"/>
    </source>
</evidence>
<keyword evidence="4 6" id="KW-1133">Transmembrane helix</keyword>
<protein>
    <submittedName>
        <fullName evidence="8">Inner membrane transporter RhtA</fullName>
    </submittedName>
</protein>
<gene>
    <name evidence="8" type="ORF">J2792_001731</name>
</gene>
<feature type="transmembrane region" description="Helical" evidence="6">
    <location>
        <begin position="33"/>
        <end position="57"/>
    </location>
</feature>
<dbReference type="Proteomes" id="UP001184150">
    <property type="component" value="Unassembled WGS sequence"/>
</dbReference>
<proteinExistence type="inferred from homology"/>
<comment type="subcellular location">
    <subcellularLocation>
        <location evidence="1">Membrane</location>
        <topology evidence="1">Multi-pass membrane protein</topology>
    </subcellularLocation>
</comment>
<dbReference type="EMBL" id="JAVDRD010000003">
    <property type="protein sequence ID" value="MDR6510865.1"/>
    <property type="molecule type" value="Genomic_DNA"/>
</dbReference>
<dbReference type="RefSeq" id="WP_309804908.1">
    <property type="nucleotide sequence ID" value="NZ_JAVDRD010000003.1"/>
</dbReference>
<evidence type="ECO:0000256" key="3">
    <source>
        <dbReference type="ARBA" id="ARBA00022692"/>
    </source>
</evidence>
<feature type="transmembrane region" description="Helical" evidence="6">
    <location>
        <begin position="145"/>
        <end position="164"/>
    </location>
</feature>
<evidence type="ECO:0000313" key="8">
    <source>
        <dbReference type="EMBL" id="MDR6510865.1"/>
    </source>
</evidence>
<feature type="transmembrane region" description="Helical" evidence="6">
    <location>
        <begin position="176"/>
        <end position="195"/>
    </location>
</feature>
<comment type="similarity">
    <text evidence="2">Belongs to the EamA transporter family.</text>
</comment>
<evidence type="ECO:0000256" key="2">
    <source>
        <dbReference type="ARBA" id="ARBA00007362"/>
    </source>
</evidence>
<keyword evidence="3 6" id="KW-0812">Transmembrane</keyword>
<evidence type="ECO:0000313" key="9">
    <source>
        <dbReference type="Proteomes" id="UP001184150"/>
    </source>
</evidence>
<dbReference type="Pfam" id="PF00892">
    <property type="entry name" value="EamA"/>
    <property type="match status" value="1"/>
</dbReference>
<dbReference type="PANTHER" id="PTHR32322">
    <property type="entry name" value="INNER MEMBRANE TRANSPORTER"/>
    <property type="match status" value="1"/>
</dbReference>
<evidence type="ECO:0000256" key="1">
    <source>
        <dbReference type="ARBA" id="ARBA00004141"/>
    </source>
</evidence>
<dbReference type="InterPro" id="IPR037185">
    <property type="entry name" value="EmrE-like"/>
</dbReference>
<dbReference type="PANTHER" id="PTHR32322:SF2">
    <property type="entry name" value="EAMA DOMAIN-CONTAINING PROTEIN"/>
    <property type="match status" value="1"/>
</dbReference>